<dbReference type="Pfam" id="PF13692">
    <property type="entry name" value="Glyco_trans_1_4"/>
    <property type="match status" value="1"/>
</dbReference>
<comment type="caution">
    <text evidence="2">The sequence shown here is derived from an EMBL/GenBank/DDBJ whole genome shotgun (WGS) entry which is preliminary data.</text>
</comment>
<protein>
    <submittedName>
        <fullName evidence="2">Glycosyltransferase involved in cell wall bisynthesis</fullName>
    </submittedName>
</protein>
<dbReference type="EMBL" id="FXAV01000005">
    <property type="protein sequence ID" value="SMG36762.1"/>
    <property type="molecule type" value="Genomic_DNA"/>
</dbReference>
<evidence type="ECO:0000313" key="3">
    <source>
        <dbReference type="Proteomes" id="UP000193566"/>
    </source>
</evidence>
<dbReference type="Gene3D" id="3.40.50.2000">
    <property type="entry name" value="Glycogen Phosphorylase B"/>
    <property type="match status" value="1"/>
</dbReference>
<name>A0ABY1MBA0_RHORH</name>
<evidence type="ECO:0000313" key="2">
    <source>
        <dbReference type="EMBL" id="SMG36762.1"/>
    </source>
</evidence>
<reference evidence="2 3" key="1">
    <citation type="submission" date="2017-04" db="EMBL/GenBank/DDBJ databases">
        <authorList>
            <person name="Varghese N."/>
            <person name="Submissions S."/>
        </authorList>
    </citation>
    <scope>NUCLEOTIDE SEQUENCE [LARGE SCALE GENOMIC DNA]</scope>
    <source>
        <strain evidence="2 3">J3</strain>
    </source>
</reference>
<dbReference type="RefSeq" id="WP_179161779.1">
    <property type="nucleotide sequence ID" value="NZ_FXAV01000005.1"/>
</dbReference>
<organism evidence="2 3">
    <name type="scientific">Rhodococcus rhodochrous J3</name>
    <dbReference type="NCBI Taxonomy" id="903528"/>
    <lineage>
        <taxon>Bacteria</taxon>
        <taxon>Bacillati</taxon>
        <taxon>Actinomycetota</taxon>
        <taxon>Actinomycetes</taxon>
        <taxon>Mycobacteriales</taxon>
        <taxon>Nocardiaceae</taxon>
        <taxon>Rhodococcus</taxon>
    </lineage>
</organism>
<sequence length="354" mass="39086">MSTKVAFDHWSTSEPGSDRGLGRYATTLSTALSTDSRFAPVYVRKSANQRSLGAYHLQQQVDRATKNCVLYHATVPEHLPLIKKLPWVCSIQDVIPLDLNDYRRLGVKTRLKYMNSKRADVILANSEYTANRVVQRLEVATKDIVVAPIPIADIFSNPETKFDLVKFGLAGKKYVVGLVDDRAPDPRKRYHWIDQVARVLQASDVHMVVTGKGVNRDNYPDCTVLPSMADSELAGLYRNAVAFFYPSAYEGQGLPPLEAMAAGCPVIAFKNSSVQEMVNVPEFLIDDPIPWEEGNLKSLAPEQTIQECVARINAIADNPGLRDSLSAQAVSRSANFTITSLADKIATAYDRALA</sequence>
<keyword evidence="3" id="KW-1185">Reference proteome</keyword>
<dbReference type="Proteomes" id="UP000193566">
    <property type="component" value="Unassembled WGS sequence"/>
</dbReference>
<gene>
    <name evidence="2" type="ORF">SAMN02745947_02516</name>
</gene>
<dbReference type="PANTHER" id="PTHR46401">
    <property type="entry name" value="GLYCOSYLTRANSFERASE WBBK-RELATED"/>
    <property type="match status" value="1"/>
</dbReference>
<evidence type="ECO:0000256" key="1">
    <source>
        <dbReference type="ARBA" id="ARBA00022679"/>
    </source>
</evidence>
<dbReference type="SUPFAM" id="SSF53756">
    <property type="entry name" value="UDP-Glycosyltransferase/glycogen phosphorylase"/>
    <property type="match status" value="1"/>
</dbReference>
<accession>A0ABY1MBA0</accession>
<dbReference type="PANTHER" id="PTHR46401:SF2">
    <property type="entry name" value="GLYCOSYLTRANSFERASE WBBK-RELATED"/>
    <property type="match status" value="1"/>
</dbReference>
<keyword evidence="1" id="KW-0808">Transferase</keyword>
<proteinExistence type="predicted"/>